<sequence>MIPNGQKLVIPAGITFENSGTIEGAGSLSGDGTIQNTGTISSPVTGVTVSGNAYDLSFNLNGAPGTPPASLHVLSSTVQAAGSSLTSPSPAGYEFDGWYTLDGVPFTDTTPINSITNTSSATLYAHWKVINILSVASLTDIRVPYGTMPSGLGLPSNVNMSLSNGTSKSAAITWDGGAPAYDRTQPGTYVFTGTLTAPSGTVNPDGMTASVNVVVELPTVSTVGTLTDIHVPYGTTLGAAGLPATVSVTLSSGETKSAMVSWNGGTPSYDGTKPGTYAFVGTLTAPTGSTNPDSKTASVNVVVELPTVSSVGTITDLHVPYGTKLEDAGLPAAVGVTLSSGETKSAAVTWNDGTPAYDGTKPGTYAFVGTLTAPAGSTNLDDKTASINLIVELPTVSSVSALADIHVPYGTRLEDAGLPAAVGVTLSSGDTKSAAVTWNGGTPAYDGTKPGTYAFVGTLTAPTGSTNPDSKTASVNVVVELPTVSSVGTITDLHVPYGTKLEDAGLPAAVGVTLSSGETKSAAVTWNDGTPTYDGTKPGTYAFVGTLTAPIGSTNPDGKTASVNVIVALPIVSSVGTLTDLHVPYGTKLEDAGLPAAIDVTLSSGDTKSAMVSWNAGTPAYDKTKPGTYAFVGTLTAPAGSTNLDDKTASINVIVELPTVSSVGTLADIRVPYGTKLEDAGLPAAIDVTLSSGDTKSAAVTWNDGTPAYDGTKPGTYAFVGTLTAPTGSTNPDGRTASVNVVVELPTVSSVGTITDLHVPYGTKLEDAGLPTAVDVTLSSGDTKSAMVSWNAGTPAYDKTKPGTYAFVGTLTAPAGSTNLDDKTASINVIVALPTVSSVDTLADIHVPYGTKLVDAGLPAAIDVTLSSGDTKSAAVTWNDGTPAYDGTKPGTYAFVGTLTAPTGSTNPDGRTASVNVVVELPTVSSVGTITDLHVPYGTKLEDAGLPAAIDVTLSSGDTKSAAVTWNDGTPAYDGTKPGTYAFVGTLMVPTASTNPDNKTASINVIVELPTVSSVGALSRHPSALWHETGRRGTTCCGRRNPEQRGYQVCDGELERWYTGV</sequence>
<feature type="domain" description="Bacterial Ig-like" evidence="2">
    <location>
        <begin position="501"/>
        <end position="547"/>
    </location>
</feature>
<comment type="caution">
    <text evidence="3">The sequence shown here is derived from an EMBL/GenBank/DDBJ whole genome shotgun (WGS) entry which is preliminary data.</text>
</comment>
<accession>A0A9X4QSF8</accession>
<evidence type="ECO:0000313" key="4">
    <source>
        <dbReference type="Proteomes" id="UP001153404"/>
    </source>
</evidence>
<proteinExistence type="predicted"/>
<feature type="domain" description="Bacterial Ig-like" evidence="2">
    <location>
        <begin position="855"/>
        <end position="899"/>
    </location>
</feature>
<dbReference type="Proteomes" id="UP001153404">
    <property type="component" value="Unassembled WGS sequence"/>
</dbReference>
<feature type="domain" description="Bacterial Ig-like" evidence="2">
    <location>
        <begin position="941"/>
        <end position="987"/>
    </location>
</feature>
<name>A0A9X4QSF8_9BACL</name>
<feature type="domain" description="Bacterial Ig-like" evidence="2">
    <location>
        <begin position="414"/>
        <end position="459"/>
    </location>
</feature>
<dbReference type="GO" id="GO:0030313">
    <property type="term" value="C:cell envelope"/>
    <property type="evidence" value="ECO:0007669"/>
    <property type="project" value="UniProtKB-SubCell"/>
</dbReference>
<dbReference type="InterPro" id="IPR013378">
    <property type="entry name" value="InlB-like_B-rpt"/>
</dbReference>
<dbReference type="RefSeq" id="WP_277529025.1">
    <property type="nucleotide sequence ID" value="NZ_JAPDIA010000001.1"/>
</dbReference>
<evidence type="ECO:0000259" key="2">
    <source>
        <dbReference type="Pfam" id="PF07532"/>
    </source>
</evidence>
<dbReference type="InterPro" id="IPR042229">
    <property type="entry name" value="Listeria/Bacterioides_rpt_sf"/>
</dbReference>
<feature type="domain" description="Bacterial Ig-like" evidence="2">
    <location>
        <begin position="765"/>
        <end position="811"/>
    </location>
</feature>
<feature type="domain" description="Bacterial Ig-like" evidence="2">
    <location>
        <begin position="589"/>
        <end position="635"/>
    </location>
</feature>
<dbReference type="Pfam" id="PF09479">
    <property type="entry name" value="Flg_new"/>
    <property type="match status" value="1"/>
</dbReference>
<organism evidence="3 4">
    <name type="scientific">Cohnella rhizosphaerae</name>
    <dbReference type="NCBI Taxonomy" id="1457232"/>
    <lineage>
        <taxon>Bacteria</taxon>
        <taxon>Bacillati</taxon>
        <taxon>Bacillota</taxon>
        <taxon>Bacilli</taxon>
        <taxon>Bacillales</taxon>
        <taxon>Paenibacillaceae</taxon>
        <taxon>Cohnella</taxon>
    </lineage>
</organism>
<comment type="subcellular location">
    <subcellularLocation>
        <location evidence="1">Cell envelope</location>
    </subcellularLocation>
</comment>
<dbReference type="Gene3D" id="2.60.40.4270">
    <property type="entry name" value="Listeria-Bacteroides repeat domain"/>
    <property type="match status" value="1"/>
</dbReference>
<dbReference type="EMBL" id="JAPDIA010000001">
    <property type="protein sequence ID" value="MDG0808497.1"/>
    <property type="molecule type" value="Genomic_DNA"/>
</dbReference>
<evidence type="ECO:0000256" key="1">
    <source>
        <dbReference type="ARBA" id="ARBA00004196"/>
    </source>
</evidence>
<feature type="domain" description="Bacterial Ig-like" evidence="2">
    <location>
        <begin position="677"/>
        <end position="723"/>
    </location>
</feature>
<keyword evidence="4" id="KW-1185">Reference proteome</keyword>
<feature type="domain" description="Bacterial Ig-like" evidence="2">
    <location>
        <begin position="325"/>
        <end position="371"/>
    </location>
</feature>
<dbReference type="AlphaFoldDB" id="A0A9X4QSF8"/>
<dbReference type="InterPro" id="IPR011081">
    <property type="entry name" value="Big_4"/>
</dbReference>
<protein>
    <submittedName>
        <fullName evidence="3">Ig-like domain-containing protein</fullName>
    </submittedName>
</protein>
<evidence type="ECO:0000313" key="3">
    <source>
        <dbReference type="EMBL" id="MDG0808497.1"/>
    </source>
</evidence>
<gene>
    <name evidence="3" type="ORF">OMP40_03065</name>
</gene>
<dbReference type="Pfam" id="PF07532">
    <property type="entry name" value="Big_4"/>
    <property type="match status" value="10"/>
</dbReference>
<feature type="domain" description="Bacterial Ig-like" evidence="2">
    <location>
        <begin position="153"/>
        <end position="195"/>
    </location>
</feature>
<reference evidence="3" key="1">
    <citation type="submission" date="2022-10" db="EMBL/GenBank/DDBJ databases">
        <title>Comparative genomic analysis of Cohnella hashimotonis sp. nov., isolated from the International Space Station.</title>
        <authorList>
            <person name="Simpson A."/>
            <person name="Venkateswaran K."/>
        </authorList>
    </citation>
    <scope>NUCLEOTIDE SEQUENCE</scope>
    <source>
        <strain evidence="3">DSM 28161</strain>
    </source>
</reference>
<feature type="domain" description="Bacterial Ig-like" evidence="2">
    <location>
        <begin position="240"/>
        <end position="283"/>
    </location>
</feature>
<dbReference type="NCBIfam" id="TIGR02543">
    <property type="entry name" value="List_Bact_rpt"/>
    <property type="match status" value="1"/>
</dbReference>